<reference evidence="10" key="1">
    <citation type="submission" date="2012-06" db="EMBL/GenBank/DDBJ databases">
        <title>The complete genome of Flexibacter litoralis DSM 6794.</title>
        <authorList>
            <person name="Lucas S."/>
            <person name="Copeland A."/>
            <person name="Lapidus A."/>
            <person name="Glavina del Rio T."/>
            <person name="Dalin E."/>
            <person name="Tice H."/>
            <person name="Bruce D."/>
            <person name="Goodwin L."/>
            <person name="Pitluck S."/>
            <person name="Peters L."/>
            <person name="Ovchinnikova G."/>
            <person name="Lu M."/>
            <person name="Kyrpides N."/>
            <person name="Mavromatis K."/>
            <person name="Ivanova N."/>
            <person name="Brettin T."/>
            <person name="Detter J.C."/>
            <person name="Han C."/>
            <person name="Larimer F."/>
            <person name="Land M."/>
            <person name="Hauser L."/>
            <person name="Markowitz V."/>
            <person name="Cheng J.-F."/>
            <person name="Hugenholtz P."/>
            <person name="Woyke T."/>
            <person name="Wu D."/>
            <person name="Spring S."/>
            <person name="Lang E."/>
            <person name="Kopitz M."/>
            <person name="Brambilla E."/>
            <person name="Klenk H.-P."/>
            <person name="Eisen J.A."/>
        </authorList>
    </citation>
    <scope>NUCLEOTIDE SEQUENCE [LARGE SCALE GENOMIC DNA]</scope>
    <source>
        <strain evidence="10">ATCC 23117 / DSM 6794 / NBRC 15988 / NCIMB 1366 / Sio-4</strain>
    </source>
</reference>
<dbReference type="InterPro" id="IPR014729">
    <property type="entry name" value="Rossmann-like_a/b/a_fold"/>
</dbReference>
<keyword evidence="1 7" id="KW-0436">Ligase</keyword>
<keyword evidence="4" id="KW-0862">Zinc</keyword>
<evidence type="ECO:0000256" key="6">
    <source>
        <dbReference type="ARBA" id="ARBA00023146"/>
    </source>
</evidence>
<keyword evidence="3 7" id="KW-0547">Nucleotide-binding</keyword>
<evidence type="ECO:0000313" key="9">
    <source>
        <dbReference type="EMBL" id="AFM04002.1"/>
    </source>
</evidence>
<comment type="similarity">
    <text evidence="7">Belongs to the class-I aminoacyl-tRNA synthetase family.</text>
</comment>
<accession>I4AJ67</accession>
<dbReference type="InterPro" id="IPR020058">
    <property type="entry name" value="Glu/Gln-tRNA-synth_Ib_cat-dom"/>
</dbReference>
<evidence type="ECO:0000259" key="8">
    <source>
        <dbReference type="Pfam" id="PF00749"/>
    </source>
</evidence>
<dbReference type="InterPro" id="IPR049940">
    <property type="entry name" value="GluQ/Sye"/>
</dbReference>
<evidence type="ECO:0000256" key="3">
    <source>
        <dbReference type="ARBA" id="ARBA00022741"/>
    </source>
</evidence>
<dbReference type="OrthoDB" id="9807503at2"/>
<protein>
    <submittedName>
        <fullName evidence="9">Glutamyl-or glutaminyl-tRNA synthetase</fullName>
    </submittedName>
</protein>
<dbReference type="GO" id="GO:0006424">
    <property type="term" value="P:glutamyl-tRNA aminoacylation"/>
    <property type="evidence" value="ECO:0007669"/>
    <property type="project" value="TreeGrafter"/>
</dbReference>
<dbReference type="Proteomes" id="UP000006054">
    <property type="component" value="Chromosome"/>
</dbReference>
<dbReference type="PATRIC" id="fig|880071.3.peg.1563"/>
<dbReference type="Gene3D" id="3.40.50.620">
    <property type="entry name" value="HUPs"/>
    <property type="match status" value="1"/>
</dbReference>
<dbReference type="KEGG" id="fli:Fleli_1583"/>
<dbReference type="PRINTS" id="PR00987">
    <property type="entry name" value="TRNASYNTHGLU"/>
</dbReference>
<evidence type="ECO:0000313" key="10">
    <source>
        <dbReference type="Proteomes" id="UP000006054"/>
    </source>
</evidence>
<dbReference type="HOGENOM" id="CLU_015768_0_3_10"/>
<keyword evidence="5 7" id="KW-0067">ATP-binding</keyword>
<dbReference type="PANTHER" id="PTHR43311">
    <property type="entry name" value="GLUTAMATE--TRNA LIGASE"/>
    <property type="match status" value="1"/>
</dbReference>
<organism evidence="9 10">
    <name type="scientific">Bernardetia litoralis (strain ATCC 23117 / DSM 6794 / NBRC 15988 / NCIMB 1366 / Fx l1 / Sio-4)</name>
    <name type="common">Flexibacter litoralis</name>
    <dbReference type="NCBI Taxonomy" id="880071"/>
    <lineage>
        <taxon>Bacteria</taxon>
        <taxon>Pseudomonadati</taxon>
        <taxon>Bacteroidota</taxon>
        <taxon>Cytophagia</taxon>
        <taxon>Cytophagales</taxon>
        <taxon>Bernardetiaceae</taxon>
        <taxon>Bernardetia</taxon>
    </lineage>
</organism>
<evidence type="ECO:0000256" key="7">
    <source>
        <dbReference type="RuleBase" id="RU363037"/>
    </source>
</evidence>
<feature type="domain" description="Glutamyl/glutaminyl-tRNA synthetase class Ib catalytic" evidence="8">
    <location>
        <begin position="17"/>
        <end position="281"/>
    </location>
</feature>
<evidence type="ECO:0000256" key="1">
    <source>
        <dbReference type="ARBA" id="ARBA00022598"/>
    </source>
</evidence>
<dbReference type="Pfam" id="PF00749">
    <property type="entry name" value="tRNA-synt_1c"/>
    <property type="match status" value="1"/>
</dbReference>
<sequence>MNYSKIKSILNSIQSPIHSRIAPTPSGFLHKGNAFSFLLTWILVRKTGGTLTLRIDDIDKNRKRPEYLQDIFDTLHFLGIDWDKGAKNPQDFEANYSQHYFLEIYQKEIEILQHKNAVFECICSRSEILKRNNKNNYDGFCLKNNSTNTENQKKAAFRINTDFFDKKNILINDCQVNVSTEMPYFVIQKKDLLPAYQLVSLIDDYRMNINFIVRGKDLISSTAAQLFLAEILDKKTFLETTFLHHDLILDKEKNKISKSAGNKYNSFSVKFFRENGGTREDFLKEFCEWIHIEPKESLQQILNLL</sequence>
<keyword evidence="6 7" id="KW-0030">Aminoacyl-tRNA synthetase</keyword>
<evidence type="ECO:0000256" key="4">
    <source>
        <dbReference type="ARBA" id="ARBA00022833"/>
    </source>
</evidence>
<dbReference type="RefSeq" id="WP_014797459.1">
    <property type="nucleotide sequence ID" value="NC_018018.1"/>
</dbReference>
<dbReference type="eggNOG" id="COG0008">
    <property type="taxonomic scope" value="Bacteria"/>
</dbReference>
<keyword evidence="2" id="KW-0479">Metal-binding</keyword>
<dbReference type="AlphaFoldDB" id="I4AJ67"/>
<evidence type="ECO:0000256" key="5">
    <source>
        <dbReference type="ARBA" id="ARBA00022840"/>
    </source>
</evidence>
<dbReference type="STRING" id="880071.Fleli_1583"/>
<dbReference type="PANTHER" id="PTHR43311:SF1">
    <property type="entry name" value="GLUTAMYL-Q TRNA(ASP) SYNTHETASE"/>
    <property type="match status" value="1"/>
</dbReference>
<dbReference type="GO" id="GO:0005524">
    <property type="term" value="F:ATP binding"/>
    <property type="evidence" value="ECO:0007669"/>
    <property type="project" value="UniProtKB-KW"/>
</dbReference>
<proteinExistence type="inferred from homology"/>
<dbReference type="GO" id="GO:0004818">
    <property type="term" value="F:glutamate-tRNA ligase activity"/>
    <property type="evidence" value="ECO:0007669"/>
    <property type="project" value="TreeGrafter"/>
</dbReference>
<dbReference type="EMBL" id="CP003345">
    <property type="protein sequence ID" value="AFM04002.1"/>
    <property type="molecule type" value="Genomic_DNA"/>
</dbReference>
<dbReference type="SUPFAM" id="SSF52374">
    <property type="entry name" value="Nucleotidylyl transferase"/>
    <property type="match status" value="1"/>
</dbReference>
<keyword evidence="7" id="KW-0648">Protein biosynthesis</keyword>
<evidence type="ECO:0000256" key="2">
    <source>
        <dbReference type="ARBA" id="ARBA00022723"/>
    </source>
</evidence>
<gene>
    <name evidence="9" type="ordered locus">Fleli_1583</name>
</gene>
<dbReference type="GO" id="GO:0005829">
    <property type="term" value="C:cytosol"/>
    <property type="evidence" value="ECO:0007669"/>
    <property type="project" value="TreeGrafter"/>
</dbReference>
<name>I4AJ67_BERLS</name>
<dbReference type="InterPro" id="IPR000924">
    <property type="entry name" value="Glu/Gln-tRNA-synth"/>
</dbReference>
<keyword evidence="10" id="KW-1185">Reference proteome</keyword>